<name>A0A0U1YJ72_BRANI</name>
<accession>A0A0U1YJ72</accession>
<dbReference type="RefSeq" id="YP_009228116.1">
    <property type="nucleotide sequence ID" value="NC_029182.1"/>
</dbReference>
<keyword evidence="1" id="KW-0496">Mitochondrion</keyword>
<dbReference type="AlphaFoldDB" id="A0A0U1YJ72"/>
<dbReference type="GeneID" id="26835668"/>
<evidence type="ECO:0000313" key="1">
    <source>
        <dbReference type="EMBL" id="AJD85474.1"/>
    </source>
</evidence>
<proteinExistence type="predicted"/>
<sequence>MDCFFRLFRRQSAYGTSSYLVTRSSCRGTYGRIRHLGRNSFKIWNLRVFKIFNTHVSRSDTLFYSFHLYFKRDCYNIYFLDHFKTDRSKEDHCLLLSSPYESGDYWYV</sequence>
<organism evidence="1">
    <name type="scientific">Brassica nigra</name>
    <name type="common">Black mustard</name>
    <name type="synonym">Sinapis nigra</name>
    <dbReference type="NCBI Taxonomy" id="3710"/>
    <lineage>
        <taxon>Eukaryota</taxon>
        <taxon>Viridiplantae</taxon>
        <taxon>Streptophyta</taxon>
        <taxon>Embryophyta</taxon>
        <taxon>Tracheophyta</taxon>
        <taxon>Spermatophyta</taxon>
        <taxon>Magnoliopsida</taxon>
        <taxon>eudicotyledons</taxon>
        <taxon>Gunneridae</taxon>
        <taxon>Pentapetalae</taxon>
        <taxon>rosids</taxon>
        <taxon>malvids</taxon>
        <taxon>Brassicales</taxon>
        <taxon>Brassicaceae</taxon>
        <taxon>Brassiceae</taxon>
        <taxon>Brassica</taxon>
    </lineage>
</organism>
<geneLocation type="mitochondrion" evidence="1"/>
<dbReference type="EMBL" id="KP030753">
    <property type="protein sequence ID" value="AJD85474.1"/>
    <property type="molecule type" value="Genomic_DNA"/>
</dbReference>
<gene>
    <name evidence="1" type="primary">orf108a</name>
    <name evidence="1" type="ORF">BniMp046</name>
</gene>
<protein>
    <submittedName>
        <fullName evidence="1">Uncharacterized protein</fullName>
    </submittedName>
</protein>
<reference evidence="1" key="1">
    <citation type="submission" date="2014-10" db="EMBL/GenBank/DDBJ databases">
        <title>The mitochondrion genome of Brassica nigra.</title>
        <authorList>
            <person name="Yang J."/>
            <person name="Liu G."/>
            <person name="Liu D."/>
            <person name="Zhang M."/>
        </authorList>
    </citation>
    <scope>NUCLEOTIDE SEQUENCE</scope>
</reference>